<keyword evidence="3" id="KW-1185">Reference proteome</keyword>
<evidence type="ECO:0000313" key="2">
    <source>
        <dbReference type="EMBL" id="MFC3023153.1"/>
    </source>
</evidence>
<dbReference type="RefSeq" id="WP_123014926.1">
    <property type="nucleotide sequence ID" value="NZ_AP024912.1"/>
</dbReference>
<dbReference type="Gene3D" id="3.30.70.120">
    <property type="match status" value="1"/>
</dbReference>
<comment type="caution">
    <text evidence="2">The sequence shown here is derived from an EMBL/GenBank/DDBJ whole genome shotgun (WGS) entry which is preliminary data.</text>
</comment>
<comment type="similarity">
    <text evidence="1">Belongs to the CutA family.</text>
</comment>
<name>A0ABV7C8M2_9VIBR</name>
<dbReference type="InterPro" id="IPR011322">
    <property type="entry name" value="N-reg_PII-like_a/b"/>
</dbReference>
<dbReference type="SUPFAM" id="SSF54913">
    <property type="entry name" value="GlnB-like"/>
    <property type="match status" value="1"/>
</dbReference>
<dbReference type="PANTHER" id="PTHR23419">
    <property type="entry name" value="DIVALENT CATION TOLERANCE CUTA-RELATED"/>
    <property type="match status" value="1"/>
</dbReference>
<dbReference type="InterPro" id="IPR004323">
    <property type="entry name" value="Ion_tolerance_CutA"/>
</dbReference>
<evidence type="ECO:0000256" key="1">
    <source>
        <dbReference type="ARBA" id="ARBA00010169"/>
    </source>
</evidence>
<dbReference type="Proteomes" id="UP001595384">
    <property type="component" value="Unassembled WGS sequence"/>
</dbReference>
<gene>
    <name evidence="2" type="primary">cutA</name>
    <name evidence="2" type="ORF">ACFODT_04865</name>
</gene>
<dbReference type="PANTHER" id="PTHR23419:SF8">
    <property type="entry name" value="FI09726P"/>
    <property type="match status" value="1"/>
</dbReference>
<proteinExistence type="inferred from homology"/>
<sequence>MGAERYCVVLTTTDNEVNTQTLITSLLEQRLAACVQTLPINSHYVWEGKVCQSHETLLVIKTQYDCYSDVERLIASLHTYDVPEIIQLPIVDGFHPYLAWIQHHTQKQ</sequence>
<organism evidence="2 3">
    <name type="scientific">Vibrio zhugei</name>
    <dbReference type="NCBI Taxonomy" id="2479546"/>
    <lineage>
        <taxon>Bacteria</taxon>
        <taxon>Pseudomonadati</taxon>
        <taxon>Pseudomonadota</taxon>
        <taxon>Gammaproteobacteria</taxon>
        <taxon>Vibrionales</taxon>
        <taxon>Vibrionaceae</taxon>
        <taxon>Vibrio</taxon>
    </lineage>
</organism>
<dbReference type="Pfam" id="PF03091">
    <property type="entry name" value="CutA1"/>
    <property type="match status" value="1"/>
</dbReference>
<accession>A0ABV7C8M2</accession>
<dbReference type="InterPro" id="IPR015867">
    <property type="entry name" value="N-reg_PII/ATP_PRibTrfase_C"/>
</dbReference>
<dbReference type="EMBL" id="JBHRSE010000033">
    <property type="protein sequence ID" value="MFC3023153.1"/>
    <property type="molecule type" value="Genomic_DNA"/>
</dbReference>
<reference evidence="3" key="1">
    <citation type="journal article" date="2019" name="Int. J. Syst. Evol. Microbiol.">
        <title>The Global Catalogue of Microorganisms (GCM) 10K type strain sequencing project: providing services to taxonomists for standard genome sequencing and annotation.</title>
        <authorList>
            <consortium name="The Broad Institute Genomics Platform"/>
            <consortium name="The Broad Institute Genome Sequencing Center for Infectious Disease"/>
            <person name="Wu L."/>
            <person name="Ma J."/>
        </authorList>
    </citation>
    <scope>NUCLEOTIDE SEQUENCE [LARGE SCALE GENOMIC DNA]</scope>
    <source>
        <strain evidence="3">KCTC 62784</strain>
    </source>
</reference>
<evidence type="ECO:0000313" key="3">
    <source>
        <dbReference type="Proteomes" id="UP001595384"/>
    </source>
</evidence>
<protein>
    <submittedName>
        <fullName evidence="2">Divalent-cation tolerance protein CutA</fullName>
    </submittedName>
</protein>